<dbReference type="PROSITE" id="PS51257">
    <property type="entry name" value="PROKAR_LIPOPROTEIN"/>
    <property type="match status" value="1"/>
</dbReference>
<proteinExistence type="predicted"/>
<organism evidence="1 2">
    <name type="scientific">Chitinophaga skermanii</name>
    <dbReference type="NCBI Taxonomy" id="331697"/>
    <lineage>
        <taxon>Bacteria</taxon>
        <taxon>Pseudomonadati</taxon>
        <taxon>Bacteroidota</taxon>
        <taxon>Chitinophagia</taxon>
        <taxon>Chitinophagales</taxon>
        <taxon>Chitinophagaceae</taxon>
        <taxon>Chitinophaga</taxon>
    </lineage>
</organism>
<dbReference type="InterPro" id="IPR036278">
    <property type="entry name" value="Sialidase_sf"/>
</dbReference>
<dbReference type="Gene3D" id="2.120.10.10">
    <property type="match status" value="1"/>
</dbReference>
<gene>
    <name evidence="1" type="ORF">LX64_04794</name>
</gene>
<dbReference type="SUPFAM" id="SSF50939">
    <property type="entry name" value="Sialidases"/>
    <property type="match status" value="1"/>
</dbReference>
<dbReference type="Proteomes" id="UP000249547">
    <property type="component" value="Unassembled WGS sequence"/>
</dbReference>
<dbReference type="CDD" id="cd15482">
    <property type="entry name" value="Sialidase_non-viral"/>
    <property type="match status" value="1"/>
</dbReference>
<protein>
    <recommendedName>
        <fullName evidence="3">BNR repeat protein</fullName>
    </recommendedName>
</protein>
<name>A0A327Q5E3_9BACT</name>
<dbReference type="OrthoDB" id="9764969at2"/>
<dbReference type="RefSeq" id="WP_148707438.1">
    <property type="nucleotide sequence ID" value="NZ_QLLL01000012.1"/>
</dbReference>
<evidence type="ECO:0000313" key="1">
    <source>
        <dbReference type="EMBL" id="RAI98432.1"/>
    </source>
</evidence>
<keyword evidence="2" id="KW-1185">Reference proteome</keyword>
<reference evidence="1 2" key="1">
    <citation type="submission" date="2018-06" db="EMBL/GenBank/DDBJ databases">
        <title>Genomic Encyclopedia of Archaeal and Bacterial Type Strains, Phase II (KMG-II): from individual species to whole genera.</title>
        <authorList>
            <person name="Goeker M."/>
        </authorList>
    </citation>
    <scope>NUCLEOTIDE SEQUENCE [LARGE SCALE GENOMIC DNA]</scope>
    <source>
        <strain evidence="1 2">DSM 23857</strain>
    </source>
</reference>
<dbReference type="AlphaFoldDB" id="A0A327Q5E3"/>
<sequence length="404" mass="44583">MRVSIISVSIVWMLWLTACKQSPQLSFGKEEILSNTETIGSCPYITQTPTGKTVVSWVEQTGSATLGTLHYRVLTGDTEQTVNIPTADSILPHAENMPKIIFQPNGHMIAMFGRESNDPRNKYAGKVFYTQSFDNGKTWEAAQPLVTDTASYDQRYFDMALLPNGEVAAVWLDNRKHTTHEGSSLYFATTQGKQGFQGEHAIGETICQCCRTKLLVDAQGAIHVAFRDIVQDTIRDMAHILSTDNGQTFSPPVRISTDNWVVRGCPHTGPTMVQNAKGLHFAWFTMGGGEGVFFCSSFTNGNTYTQKENISNVEGAKHPQLGVLSDNKMLLVWDEMVPNKTGNNRIGIQLKNENGTTIYAGNMSADTGFTSFPVLRAYEHKAVVAYKRKEGTLESVCVQTVTCL</sequence>
<comment type="caution">
    <text evidence="1">The sequence shown here is derived from an EMBL/GenBank/DDBJ whole genome shotgun (WGS) entry which is preliminary data.</text>
</comment>
<dbReference type="EMBL" id="QLLL01000012">
    <property type="protein sequence ID" value="RAI98432.1"/>
    <property type="molecule type" value="Genomic_DNA"/>
</dbReference>
<evidence type="ECO:0000313" key="2">
    <source>
        <dbReference type="Proteomes" id="UP000249547"/>
    </source>
</evidence>
<accession>A0A327Q5E3</accession>
<evidence type="ECO:0008006" key="3">
    <source>
        <dbReference type="Google" id="ProtNLM"/>
    </source>
</evidence>